<dbReference type="OrthoDB" id="9805889at2"/>
<dbReference type="PANTHER" id="PTHR39324">
    <property type="entry name" value="CALCIUM DODECIN"/>
    <property type="match status" value="1"/>
</dbReference>
<dbReference type="InterPro" id="IPR025543">
    <property type="entry name" value="Dodecin-like"/>
</dbReference>
<dbReference type="Pfam" id="PF07311">
    <property type="entry name" value="Dodecin"/>
    <property type="match status" value="1"/>
</dbReference>
<dbReference type="SUPFAM" id="SSF89807">
    <property type="entry name" value="Dodecin-like"/>
    <property type="match status" value="1"/>
</dbReference>
<dbReference type="NCBIfam" id="NF043052">
    <property type="entry name" value="DodecBact"/>
    <property type="match status" value="1"/>
</dbReference>
<dbReference type="RefSeq" id="WP_147850244.1">
    <property type="nucleotide sequence ID" value="NZ_DATAJT010000353.1"/>
</dbReference>
<dbReference type="Gene3D" id="3.30.1660.10">
    <property type="entry name" value="Flavin-binding protein dodecin"/>
    <property type="match status" value="1"/>
</dbReference>
<dbReference type="InterPro" id="IPR036694">
    <property type="entry name" value="Dodecin-like_sf"/>
</dbReference>
<evidence type="ECO:0000313" key="1">
    <source>
        <dbReference type="EMBL" id="TXL72025.1"/>
    </source>
</evidence>
<dbReference type="InterPro" id="IPR050049">
    <property type="entry name" value="Dodecin_bact"/>
</dbReference>
<name>A0A5C8PE57_9HYPH</name>
<comment type="caution">
    <text evidence="1">The sequence shown here is derived from an EMBL/GenBank/DDBJ whole genome shotgun (WGS) entry which is preliminary data.</text>
</comment>
<proteinExistence type="predicted"/>
<protein>
    <submittedName>
        <fullName evidence="1">Dodecin domain-containing protein</fullName>
    </submittedName>
</protein>
<accession>A0A5C8PE57</accession>
<dbReference type="PANTHER" id="PTHR39324:SF1">
    <property type="entry name" value="CALCIUM DODECIN"/>
    <property type="match status" value="1"/>
</dbReference>
<dbReference type="Proteomes" id="UP000321638">
    <property type="component" value="Unassembled WGS sequence"/>
</dbReference>
<gene>
    <name evidence="1" type="ORF">FHP25_27730</name>
</gene>
<reference evidence="1 2" key="1">
    <citation type="submission" date="2019-06" db="EMBL/GenBank/DDBJ databases">
        <title>New taxonomy in bacterial strain CC-CFT640, isolated from vineyard.</title>
        <authorList>
            <person name="Lin S.-Y."/>
            <person name="Tsai C.-F."/>
            <person name="Young C.-C."/>
        </authorList>
    </citation>
    <scope>NUCLEOTIDE SEQUENCE [LARGE SCALE GENOMIC DNA]</scope>
    <source>
        <strain evidence="1 2">CC-CFT640</strain>
    </source>
</reference>
<dbReference type="InterPro" id="IPR009923">
    <property type="entry name" value="Dodecin"/>
</dbReference>
<sequence length="72" mass="7849">MTGQNTYVKTEIVGTSDVSISEAINNAIGTAARSLRNLEWFEVIELRGSIRDNKAASYQVTLKLGLRYDAGA</sequence>
<dbReference type="EMBL" id="VDUZ01000037">
    <property type="protein sequence ID" value="TXL72025.1"/>
    <property type="molecule type" value="Genomic_DNA"/>
</dbReference>
<keyword evidence="2" id="KW-1185">Reference proteome</keyword>
<evidence type="ECO:0000313" key="2">
    <source>
        <dbReference type="Proteomes" id="UP000321638"/>
    </source>
</evidence>
<organism evidence="1 2">
    <name type="scientific">Vineibacter terrae</name>
    <dbReference type="NCBI Taxonomy" id="2586908"/>
    <lineage>
        <taxon>Bacteria</taxon>
        <taxon>Pseudomonadati</taxon>
        <taxon>Pseudomonadota</taxon>
        <taxon>Alphaproteobacteria</taxon>
        <taxon>Hyphomicrobiales</taxon>
        <taxon>Vineibacter</taxon>
    </lineage>
</organism>
<dbReference type="AlphaFoldDB" id="A0A5C8PE57"/>